<dbReference type="AlphaFoldDB" id="G3JRG6"/>
<gene>
    <name evidence="1" type="ORF">CCM_08614</name>
</gene>
<dbReference type="VEuPathDB" id="FungiDB:CCM_08614"/>
<reference evidence="1 2" key="1">
    <citation type="journal article" date="2011" name="Genome Biol.">
        <title>Genome sequence of the insect pathogenic fungus Cordyceps militaris, a valued traditional Chinese medicine.</title>
        <authorList>
            <person name="Zheng P."/>
            <person name="Xia Y."/>
            <person name="Xiao G."/>
            <person name="Xiong C."/>
            <person name="Hu X."/>
            <person name="Zhang S."/>
            <person name="Zheng H."/>
            <person name="Huang Y."/>
            <person name="Zhou Y."/>
            <person name="Wang S."/>
            <person name="Zhao G.P."/>
            <person name="Liu X."/>
            <person name="St Leger R.J."/>
            <person name="Wang C."/>
        </authorList>
    </citation>
    <scope>NUCLEOTIDE SEQUENCE [LARGE SCALE GENOMIC DNA]</scope>
    <source>
        <strain evidence="1 2">CM01</strain>
    </source>
</reference>
<proteinExistence type="predicted"/>
<evidence type="ECO:0000313" key="2">
    <source>
        <dbReference type="Proteomes" id="UP000001610"/>
    </source>
</evidence>
<dbReference type="HOGENOM" id="CLU_1704154_0_0_1"/>
<dbReference type="GeneID" id="18170620"/>
<dbReference type="Proteomes" id="UP000001610">
    <property type="component" value="Unassembled WGS sequence"/>
</dbReference>
<accession>G3JRG6</accession>
<sequence length="154" mass="17893">MINKDVARVKAANFNSSPFTMSKHNNDCPFLHCNMAENILYNVWWRVTDMGNYTIQLQPVQPSKERSGKLLQLIEHPTRWVCYKGYDSTKMPEFMGKGVSRGYMRAFGADKSNNVEKLWMCCWKNDRLRGRAWVDRVLRDLGTELMDDGLHAVV</sequence>
<organism evidence="1 2">
    <name type="scientific">Cordyceps militaris (strain CM01)</name>
    <name type="common">Caterpillar fungus</name>
    <dbReference type="NCBI Taxonomy" id="983644"/>
    <lineage>
        <taxon>Eukaryota</taxon>
        <taxon>Fungi</taxon>
        <taxon>Dikarya</taxon>
        <taxon>Ascomycota</taxon>
        <taxon>Pezizomycotina</taxon>
        <taxon>Sordariomycetes</taxon>
        <taxon>Hypocreomycetidae</taxon>
        <taxon>Hypocreales</taxon>
        <taxon>Cordycipitaceae</taxon>
        <taxon>Cordyceps</taxon>
    </lineage>
</organism>
<dbReference type="KEGG" id="cmt:CCM_08614"/>
<dbReference type="RefSeq" id="XP_006673814.1">
    <property type="nucleotide sequence ID" value="XM_006673751.1"/>
</dbReference>
<evidence type="ECO:0000313" key="1">
    <source>
        <dbReference type="EMBL" id="EGX88569.1"/>
    </source>
</evidence>
<protein>
    <submittedName>
        <fullName evidence="1">Uncharacterized protein</fullName>
    </submittedName>
</protein>
<dbReference type="InParanoid" id="G3JRG6"/>
<name>G3JRG6_CORMM</name>
<dbReference type="EMBL" id="JH126405">
    <property type="protein sequence ID" value="EGX88569.1"/>
    <property type="molecule type" value="Genomic_DNA"/>
</dbReference>
<keyword evidence="2" id="KW-1185">Reference proteome</keyword>